<evidence type="ECO:0000313" key="3">
    <source>
        <dbReference type="Proteomes" id="UP000076727"/>
    </source>
</evidence>
<reference evidence="2 3" key="1">
    <citation type="journal article" date="2016" name="Mol. Biol. Evol.">
        <title>Comparative Genomics of Early-Diverging Mushroom-Forming Fungi Provides Insights into the Origins of Lignocellulose Decay Capabilities.</title>
        <authorList>
            <person name="Nagy L.G."/>
            <person name="Riley R."/>
            <person name="Tritt A."/>
            <person name="Adam C."/>
            <person name="Daum C."/>
            <person name="Floudas D."/>
            <person name="Sun H."/>
            <person name="Yadav J.S."/>
            <person name="Pangilinan J."/>
            <person name="Larsson K.H."/>
            <person name="Matsuura K."/>
            <person name="Barry K."/>
            <person name="Labutti K."/>
            <person name="Kuo R."/>
            <person name="Ohm R.A."/>
            <person name="Bhattacharya S.S."/>
            <person name="Shirouzu T."/>
            <person name="Yoshinaga Y."/>
            <person name="Martin F.M."/>
            <person name="Grigoriev I.V."/>
            <person name="Hibbett D.S."/>
        </authorList>
    </citation>
    <scope>NUCLEOTIDE SEQUENCE [LARGE SCALE GENOMIC DNA]</scope>
    <source>
        <strain evidence="2 3">L-15889</strain>
    </source>
</reference>
<accession>A0A165NKW0</accession>
<feature type="region of interest" description="Disordered" evidence="1">
    <location>
        <begin position="286"/>
        <end position="413"/>
    </location>
</feature>
<dbReference type="OrthoDB" id="10667141at2759"/>
<proteinExistence type="predicted"/>
<dbReference type="AlphaFoldDB" id="A0A165NKW0"/>
<organism evidence="2 3">
    <name type="scientific">Daedalea quercina L-15889</name>
    <dbReference type="NCBI Taxonomy" id="1314783"/>
    <lineage>
        <taxon>Eukaryota</taxon>
        <taxon>Fungi</taxon>
        <taxon>Dikarya</taxon>
        <taxon>Basidiomycota</taxon>
        <taxon>Agaricomycotina</taxon>
        <taxon>Agaricomycetes</taxon>
        <taxon>Polyporales</taxon>
        <taxon>Fomitopsis</taxon>
    </lineage>
</organism>
<feature type="compositionally biased region" description="Pro residues" evidence="1">
    <location>
        <begin position="365"/>
        <end position="383"/>
    </location>
</feature>
<dbReference type="EMBL" id="KV429080">
    <property type="protein sequence ID" value="KZT67092.1"/>
    <property type="molecule type" value="Genomic_DNA"/>
</dbReference>
<gene>
    <name evidence="2" type="ORF">DAEQUDRAFT_767460</name>
</gene>
<dbReference type="Proteomes" id="UP000076727">
    <property type="component" value="Unassembled WGS sequence"/>
</dbReference>
<feature type="compositionally biased region" description="Acidic residues" evidence="1">
    <location>
        <begin position="286"/>
        <end position="329"/>
    </location>
</feature>
<sequence>MSVVVADKLVAVAVPFAEPVLEALAEVEEEQPEPRPKMQIPDEDALEEVAFAEPLDVAVALSEPLVEPDTLVELVFETETLAEPLDERVVADAEAEDESVAEAVDDALPLLVVQPSPIPKMQTPLDVALAELDESVAEAELTALDESVALDAPVVLAESVVLVADADADAVEDVPLLLDEQSPMPNTQMPLPLDALVGSVELLADVADADAEVDAAPEVLATLPESVDDATVDDALGVALAVLESVALAVDDAMAVELALEDAVEQPISIPRRSTQAPDELALDEAGSLDEDTDAEEAEEDDAEEDDAEEDDADADDADDDAIELDALDEAMAVDVAGTREVVPVELESGHPAVSPMDGIHSPATPSPAPSPAPSPTPSPAPSPGTAKPMHDKQSNSRNRAIHRRQQNTDQDV</sequence>
<name>A0A165NKW0_9APHY</name>
<keyword evidence="3" id="KW-1185">Reference proteome</keyword>
<protein>
    <submittedName>
        <fullName evidence="2">Uncharacterized protein</fullName>
    </submittedName>
</protein>
<evidence type="ECO:0000313" key="2">
    <source>
        <dbReference type="EMBL" id="KZT67092.1"/>
    </source>
</evidence>
<evidence type="ECO:0000256" key="1">
    <source>
        <dbReference type="SAM" id="MobiDB-lite"/>
    </source>
</evidence>